<dbReference type="GO" id="GO:0006281">
    <property type="term" value="P:DNA repair"/>
    <property type="evidence" value="ECO:0007669"/>
    <property type="project" value="TreeGrafter"/>
</dbReference>
<proteinExistence type="predicted"/>
<dbReference type="SUPFAM" id="SSF56784">
    <property type="entry name" value="HAD-like"/>
    <property type="match status" value="1"/>
</dbReference>
<gene>
    <name evidence="1" type="ORF">A3B31_01965</name>
</gene>
<dbReference type="SFLD" id="SFLDS00003">
    <property type="entry name" value="Haloacid_Dehalogenase"/>
    <property type="match status" value="1"/>
</dbReference>
<dbReference type="InterPro" id="IPR036412">
    <property type="entry name" value="HAD-like_sf"/>
</dbReference>
<dbReference type="EMBL" id="MHKN01000023">
    <property type="protein sequence ID" value="OGY92150.1"/>
    <property type="molecule type" value="Genomic_DNA"/>
</dbReference>
<dbReference type="Pfam" id="PF00702">
    <property type="entry name" value="Hydrolase"/>
    <property type="match status" value="1"/>
</dbReference>
<dbReference type="PANTHER" id="PTHR43434:SF1">
    <property type="entry name" value="PHOSPHOGLYCOLATE PHOSPHATASE"/>
    <property type="match status" value="1"/>
</dbReference>
<dbReference type="PRINTS" id="PR00413">
    <property type="entry name" value="HADHALOGNASE"/>
</dbReference>
<comment type="caution">
    <text evidence="1">The sequence shown here is derived from an EMBL/GenBank/DDBJ whole genome shotgun (WGS) entry which is preliminary data.</text>
</comment>
<dbReference type="PANTHER" id="PTHR43434">
    <property type="entry name" value="PHOSPHOGLYCOLATE PHOSPHATASE"/>
    <property type="match status" value="1"/>
</dbReference>
<organism evidence="1 2">
    <name type="scientific">Candidatus Komeilibacteria bacterium RIFCSPLOWO2_01_FULL_53_11</name>
    <dbReference type="NCBI Taxonomy" id="1798552"/>
    <lineage>
        <taxon>Bacteria</taxon>
        <taxon>Candidatus Komeiliibacteriota</taxon>
    </lineage>
</organism>
<dbReference type="GO" id="GO:0008967">
    <property type="term" value="F:phosphoglycolate phosphatase activity"/>
    <property type="evidence" value="ECO:0007669"/>
    <property type="project" value="TreeGrafter"/>
</dbReference>
<evidence type="ECO:0000313" key="1">
    <source>
        <dbReference type="EMBL" id="OGY92150.1"/>
    </source>
</evidence>
<dbReference type="Proteomes" id="UP000177349">
    <property type="component" value="Unassembled WGS sequence"/>
</dbReference>
<dbReference type="InterPro" id="IPR006439">
    <property type="entry name" value="HAD-SF_hydro_IA"/>
</dbReference>
<dbReference type="Gene3D" id="3.40.50.1000">
    <property type="entry name" value="HAD superfamily/HAD-like"/>
    <property type="match status" value="1"/>
</dbReference>
<sequence length="217" mass="24996">MIENYRHISFDLDGTLVHTVPEYRYMIVPKVVERLGGVSPSKRAIDRFWFESTRNRIIESEFKLDPISFWTVYQQHDLAAERDRHTHAYDDAAPVIALLKQMGKTISIITGAPERIAKMEMAKLNGAPIDFYCSTTSRGFLEKPNPESFHFVLRKLDIPPADTLYIGNSNEDAFFAKNAGVDFIYLERKQHEFDEKEWMVATVHSLHDLIKSSISKS</sequence>
<dbReference type="InterPro" id="IPR023198">
    <property type="entry name" value="PGP-like_dom2"/>
</dbReference>
<dbReference type="SFLD" id="SFLDG01129">
    <property type="entry name" value="C1.5:_HAD__Beta-PGM__Phosphata"/>
    <property type="match status" value="1"/>
</dbReference>
<evidence type="ECO:0008006" key="3">
    <source>
        <dbReference type="Google" id="ProtNLM"/>
    </source>
</evidence>
<name>A0A1G2BV44_9BACT</name>
<protein>
    <recommendedName>
        <fullName evidence="3">FCP1 homology domain-containing protein</fullName>
    </recommendedName>
</protein>
<evidence type="ECO:0000313" key="2">
    <source>
        <dbReference type="Proteomes" id="UP000177349"/>
    </source>
</evidence>
<dbReference type="InterPro" id="IPR050155">
    <property type="entry name" value="HAD-like_hydrolase_sf"/>
</dbReference>
<dbReference type="Gene3D" id="1.10.150.240">
    <property type="entry name" value="Putative phosphatase, domain 2"/>
    <property type="match status" value="1"/>
</dbReference>
<accession>A0A1G2BV44</accession>
<dbReference type="NCBIfam" id="TIGR01549">
    <property type="entry name" value="HAD-SF-IA-v1"/>
    <property type="match status" value="1"/>
</dbReference>
<dbReference type="AlphaFoldDB" id="A0A1G2BV44"/>
<reference evidence="1 2" key="1">
    <citation type="journal article" date="2016" name="Nat. Commun.">
        <title>Thousands of microbial genomes shed light on interconnected biogeochemical processes in an aquifer system.</title>
        <authorList>
            <person name="Anantharaman K."/>
            <person name="Brown C.T."/>
            <person name="Hug L.A."/>
            <person name="Sharon I."/>
            <person name="Castelle C.J."/>
            <person name="Probst A.J."/>
            <person name="Thomas B.C."/>
            <person name="Singh A."/>
            <person name="Wilkins M.J."/>
            <person name="Karaoz U."/>
            <person name="Brodie E.L."/>
            <person name="Williams K.H."/>
            <person name="Hubbard S.S."/>
            <person name="Banfield J.F."/>
        </authorList>
    </citation>
    <scope>NUCLEOTIDE SEQUENCE [LARGE SCALE GENOMIC DNA]</scope>
</reference>
<dbReference type="InterPro" id="IPR023214">
    <property type="entry name" value="HAD_sf"/>
</dbReference>